<evidence type="ECO:0000313" key="2">
    <source>
        <dbReference type="Proteomes" id="UP000567885"/>
    </source>
</evidence>
<gene>
    <name evidence="1" type="ORF">FHETE_391</name>
</gene>
<dbReference type="OrthoDB" id="5039224at2759"/>
<dbReference type="AlphaFoldDB" id="A0A8H5U6G4"/>
<protein>
    <recommendedName>
        <fullName evidence="3">F-box domain-containing protein</fullName>
    </recommendedName>
</protein>
<evidence type="ECO:0000313" key="1">
    <source>
        <dbReference type="EMBL" id="KAF5680617.1"/>
    </source>
</evidence>
<name>A0A8H5U6G4_FUSHE</name>
<keyword evidence="2" id="KW-1185">Reference proteome</keyword>
<evidence type="ECO:0008006" key="3">
    <source>
        <dbReference type="Google" id="ProtNLM"/>
    </source>
</evidence>
<comment type="caution">
    <text evidence="1">The sequence shown here is derived from an EMBL/GenBank/DDBJ whole genome shotgun (WGS) entry which is preliminary data.</text>
</comment>
<organism evidence="1 2">
    <name type="scientific">Fusarium heterosporum</name>
    <dbReference type="NCBI Taxonomy" id="42747"/>
    <lineage>
        <taxon>Eukaryota</taxon>
        <taxon>Fungi</taxon>
        <taxon>Dikarya</taxon>
        <taxon>Ascomycota</taxon>
        <taxon>Pezizomycotina</taxon>
        <taxon>Sordariomycetes</taxon>
        <taxon>Hypocreomycetidae</taxon>
        <taxon>Hypocreales</taxon>
        <taxon>Nectriaceae</taxon>
        <taxon>Fusarium</taxon>
        <taxon>Fusarium heterosporum species complex</taxon>
    </lineage>
</organism>
<proteinExistence type="predicted"/>
<accession>A0A8H5U6G4</accession>
<dbReference type="EMBL" id="JAAGWQ010000004">
    <property type="protein sequence ID" value="KAF5680617.1"/>
    <property type="molecule type" value="Genomic_DNA"/>
</dbReference>
<sequence length="509" mass="58031">MSVQLFSQPLPITQSSMLVQLPTEILESIVKLISTHQHDSRQTLDRLSQTCARMYQIARHYFYRADNCLQFYQAIAIANLPMMDRCEYFGAAPVDITWNRPFLRVCRPVDLLLSNLNEGLERHDTPDRAALRNRQRDNIFYALGWLLERGADGEARMANESPYGLDLPSGHMSSMILKQFQIGTSQRGSEVLFNITRMLNRYGHSIPTRSDAITGWLGTDQTAWFEGTMVDYHTTSPLELALKSHVMPSILELMLQEYSAQGLRLRDWHNECPPSLVGSATLATTIDTSVNWVEVSHIDTLLGTLHADLHNESTRWNESYSGEVADIFSQKLDIMTKHNMIDNTERTLLLRIETALYRIAEKGRAAGGLGDEHFRMSWEILCDAVRPLVCDAALEDNWLTAPGEDGPRRIHRFAIWSHWNPWKDWMLRCDARLRRRKMLASDAISQVPAGVWERAAQYGSYFIDQHVDYTQVPPWHTVGLDEWIESVENSRVFVGMGFSVLMAGTDGGL</sequence>
<dbReference type="Proteomes" id="UP000567885">
    <property type="component" value="Unassembled WGS sequence"/>
</dbReference>
<reference evidence="1 2" key="1">
    <citation type="submission" date="2020-05" db="EMBL/GenBank/DDBJ databases">
        <title>Identification and distribution of gene clusters putatively required for synthesis of sphingolipid metabolism inhibitors in phylogenetically diverse species of the filamentous fungus Fusarium.</title>
        <authorList>
            <person name="Kim H.-S."/>
            <person name="Busman M."/>
            <person name="Brown D.W."/>
            <person name="Divon H."/>
            <person name="Uhlig S."/>
            <person name="Proctor R.H."/>
        </authorList>
    </citation>
    <scope>NUCLEOTIDE SEQUENCE [LARGE SCALE GENOMIC DNA]</scope>
    <source>
        <strain evidence="1 2">NRRL 20693</strain>
    </source>
</reference>